<reference evidence="1" key="1">
    <citation type="submission" date="2020-08" db="EMBL/GenBank/DDBJ databases">
        <title>Multicomponent nature underlies the extraordinary mechanical properties of spider dragline silk.</title>
        <authorList>
            <person name="Kono N."/>
            <person name="Nakamura H."/>
            <person name="Mori M."/>
            <person name="Yoshida Y."/>
            <person name="Ohtoshi R."/>
            <person name="Malay A.D."/>
            <person name="Moran D.A.P."/>
            <person name="Tomita M."/>
            <person name="Numata K."/>
            <person name="Arakawa K."/>
        </authorList>
    </citation>
    <scope>NUCLEOTIDE SEQUENCE</scope>
</reference>
<comment type="caution">
    <text evidence="1">The sequence shown here is derived from an EMBL/GenBank/DDBJ whole genome shotgun (WGS) entry which is preliminary data.</text>
</comment>
<name>A0A8X6RF93_TRICX</name>
<keyword evidence="2" id="KW-1185">Reference proteome</keyword>
<protein>
    <submittedName>
        <fullName evidence="1">Uncharacterized protein</fullName>
    </submittedName>
</protein>
<accession>A0A8X6RF93</accession>
<proteinExistence type="predicted"/>
<dbReference type="Proteomes" id="UP000887159">
    <property type="component" value="Unassembled WGS sequence"/>
</dbReference>
<organism evidence="1 2">
    <name type="scientific">Trichonephila clavipes</name>
    <name type="common">Golden silk orbweaver</name>
    <name type="synonym">Nephila clavipes</name>
    <dbReference type="NCBI Taxonomy" id="2585209"/>
    <lineage>
        <taxon>Eukaryota</taxon>
        <taxon>Metazoa</taxon>
        <taxon>Ecdysozoa</taxon>
        <taxon>Arthropoda</taxon>
        <taxon>Chelicerata</taxon>
        <taxon>Arachnida</taxon>
        <taxon>Araneae</taxon>
        <taxon>Araneomorphae</taxon>
        <taxon>Entelegynae</taxon>
        <taxon>Araneoidea</taxon>
        <taxon>Nephilidae</taxon>
        <taxon>Trichonephila</taxon>
    </lineage>
</organism>
<dbReference type="EMBL" id="BMAU01021176">
    <property type="protein sequence ID" value="GFX93923.1"/>
    <property type="molecule type" value="Genomic_DNA"/>
</dbReference>
<evidence type="ECO:0000313" key="1">
    <source>
        <dbReference type="EMBL" id="GFX93923.1"/>
    </source>
</evidence>
<sequence>MDHSLKITALNIHHRVASPLESLVESEARWKVPTTSRELSLKIGVESSQIVLSPAWCSKLRLTTEVKLLPCHDEFRGPRSHNIDQVT</sequence>
<evidence type="ECO:0000313" key="2">
    <source>
        <dbReference type="Proteomes" id="UP000887159"/>
    </source>
</evidence>
<gene>
    <name evidence="1" type="ORF">TNCV_3412861</name>
</gene>
<dbReference type="AlphaFoldDB" id="A0A8X6RF93"/>